<dbReference type="Proteomes" id="UP000540412">
    <property type="component" value="Unassembled WGS sequence"/>
</dbReference>
<organism evidence="10 11">
    <name type="scientific">Nocardia transvalensis</name>
    <dbReference type="NCBI Taxonomy" id="37333"/>
    <lineage>
        <taxon>Bacteria</taxon>
        <taxon>Bacillati</taxon>
        <taxon>Actinomycetota</taxon>
        <taxon>Actinomycetes</taxon>
        <taxon>Mycobacteriales</taxon>
        <taxon>Nocardiaceae</taxon>
        <taxon>Nocardia</taxon>
    </lineage>
</organism>
<dbReference type="GO" id="GO:0046452">
    <property type="term" value="P:dihydrofolate metabolic process"/>
    <property type="evidence" value="ECO:0007669"/>
    <property type="project" value="TreeGrafter"/>
</dbReference>
<accession>A0A7W9UGA4</accession>
<comment type="catalytic activity">
    <reaction evidence="7">
        <text>(6S)-5,6,7,8-tetrahydrofolate + NADP(+) = 7,8-dihydrofolate + NADPH + H(+)</text>
        <dbReference type="Rhea" id="RHEA:15009"/>
        <dbReference type="ChEBI" id="CHEBI:15378"/>
        <dbReference type="ChEBI" id="CHEBI:57451"/>
        <dbReference type="ChEBI" id="CHEBI:57453"/>
        <dbReference type="ChEBI" id="CHEBI:57783"/>
        <dbReference type="ChEBI" id="CHEBI:58349"/>
        <dbReference type="EC" id="1.5.1.3"/>
    </reaction>
</comment>
<comment type="caution">
    <text evidence="10">The sequence shown here is derived from an EMBL/GenBank/DDBJ whole genome shotgun (WGS) entry which is preliminary data.</text>
</comment>
<keyword evidence="6 7" id="KW-0560">Oxidoreductase</keyword>
<evidence type="ECO:0000256" key="1">
    <source>
        <dbReference type="ARBA" id="ARBA00004903"/>
    </source>
</evidence>
<dbReference type="SUPFAM" id="SSF53597">
    <property type="entry name" value="Dihydrofolate reductase-like"/>
    <property type="match status" value="1"/>
</dbReference>
<keyword evidence="5 7" id="KW-0521">NADP</keyword>
<dbReference type="GO" id="GO:0046655">
    <property type="term" value="P:folic acid metabolic process"/>
    <property type="evidence" value="ECO:0007669"/>
    <property type="project" value="TreeGrafter"/>
</dbReference>
<evidence type="ECO:0000256" key="5">
    <source>
        <dbReference type="ARBA" id="ARBA00022857"/>
    </source>
</evidence>
<dbReference type="RefSeq" id="WP_246829597.1">
    <property type="nucleotide sequence ID" value="NZ_JACHIT010000001.1"/>
</dbReference>
<dbReference type="PANTHER" id="PTHR48069">
    <property type="entry name" value="DIHYDROFOLATE REDUCTASE"/>
    <property type="match status" value="1"/>
</dbReference>
<sequence>MSPAAIPSRKRTIGLIWTQTRDHVIGANGTVPWHVPEDLKHFQDIITGHTIVMGRKTWDALPEEAHTEPSRRTIVVTRDPDWFAEGAECAGSVEEALALTDPEEVWVIGGGDVLRAAMPFASVISVTEVSTDVEGDVYAPEISRDFIMAFTTGAERSTNGKDWYIFRSYARQ</sequence>
<name>A0A7W9UGA4_9NOCA</name>
<dbReference type="GO" id="GO:0005829">
    <property type="term" value="C:cytosol"/>
    <property type="evidence" value="ECO:0007669"/>
    <property type="project" value="TreeGrafter"/>
</dbReference>
<dbReference type="PIRSF" id="PIRSF000194">
    <property type="entry name" value="DHFR"/>
    <property type="match status" value="1"/>
</dbReference>
<evidence type="ECO:0000256" key="4">
    <source>
        <dbReference type="ARBA" id="ARBA00022563"/>
    </source>
</evidence>
<dbReference type="PRINTS" id="PR00070">
    <property type="entry name" value="DHFR"/>
</dbReference>
<dbReference type="InterPro" id="IPR012259">
    <property type="entry name" value="DHFR"/>
</dbReference>
<evidence type="ECO:0000256" key="6">
    <source>
        <dbReference type="ARBA" id="ARBA00023002"/>
    </source>
</evidence>
<dbReference type="AlphaFoldDB" id="A0A7W9UGA4"/>
<dbReference type="Gene3D" id="3.40.430.10">
    <property type="entry name" value="Dihydrofolate Reductase, subunit A"/>
    <property type="match status" value="1"/>
</dbReference>
<dbReference type="UniPathway" id="UPA00077">
    <property type="reaction ID" value="UER00158"/>
</dbReference>
<comment type="similarity">
    <text evidence="2 7 8">Belongs to the dihydrofolate reductase family.</text>
</comment>
<dbReference type="PROSITE" id="PS00075">
    <property type="entry name" value="DHFR_1"/>
    <property type="match status" value="1"/>
</dbReference>
<comment type="function">
    <text evidence="7">Key enzyme in folate metabolism. Catalyzes an essential reaction for de novo glycine and purine synthesis, and for DNA precursor synthesis.</text>
</comment>
<dbReference type="InterPro" id="IPR017925">
    <property type="entry name" value="DHFR_CS"/>
</dbReference>
<dbReference type="EMBL" id="JACHIT010000001">
    <property type="protein sequence ID" value="MBB5912078.1"/>
    <property type="molecule type" value="Genomic_DNA"/>
</dbReference>
<evidence type="ECO:0000256" key="3">
    <source>
        <dbReference type="ARBA" id="ARBA00012856"/>
    </source>
</evidence>
<gene>
    <name evidence="10" type="ORF">BJY24_000945</name>
</gene>
<dbReference type="GO" id="GO:0006730">
    <property type="term" value="P:one-carbon metabolic process"/>
    <property type="evidence" value="ECO:0007669"/>
    <property type="project" value="UniProtKB-KW"/>
</dbReference>
<evidence type="ECO:0000313" key="10">
    <source>
        <dbReference type="EMBL" id="MBB5912078.1"/>
    </source>
</evidence>
<dbReference type="InterPro" id="IPR001796">
    <property type="entry name" value="DHFR_dom"/>
</dbReference>
<evidence type="ECO:0000256" key="8">
    <source>
        <dbReference type="RuleBase" id="RU004474"/>
    </source>
</evidence>
<evidence type="ECO:0000256" key="7">
    <source>
        <dbReference type="PIRNR" id="PIRNR000194"/>
    </source>
</evidence>
<dbReference type="InterPro" id="IPR024072">
    <property type="entry name" value="DHFR-like_dom_sf"/>
</dbReference>
<protein>
    <recommendedName>
        <fullName evidence="3 7">Dihydrofolate reductase</fullName>
        <ecNumber evidence="3 7">1.5.1.3</ecNumber>
    </recommendedName>
</protein>
<keyword evidence="4 7" id="KW-0554">One-carbon metabolism</keyword>
<proteinExistence type="inferred from homology"/>
<dbReference type="GO" id="GO:0046654">
    <property type="term" value="P:tetrahydrofolate biosynthetic process"/>
    <property type="evidence" value="ECO:0007669"/>
    <property type="project" value="UniProtKB-UniPathway"/>
</dbReference>
<dbReference type="CDD" id="cd00209">
    <property type="entry name" value="DHFR"/>
    <property type="match status" value="1"/>
</dbReference>
<reference evidence="10 11" key="1">
    <citation type="submission" date="2020-08" db="EMBL/GenBank/DDBJ databases">
        <title>Sequencing the genomes of 1000 actinobacteria strains.</title>
        <authorList>
            <person name="Klenk H.-P."/>
        </authorList>
    </citation>
    <scope>NUCLEOTIDE SEQUENCE [LARGE SCALE GENOMIC DNA]</scope>
    <source>
        <strain evidence="10 11">DSM 43582</strain>
    </source>
</reference>
<dbReference type="Pfam" id="PF00186">
    <property type="entry name" value="DHFR_1"/>
    <property type="match status" value="1"/>
</dbReference>
<dbReference type="PANTHER" id="PTHR48069:SF3">
    <property type="entry name" value="DIHYDROFOLATE REDUCTASE"/>
    <property type="match status" value="1"/>
</dbReference>
<evidence type="ECO:0000259" key="9">
    <source>
        <dbReference type="PROSITE" id="PS51330"/>
    </source>
</evidence>
<dbReference type="PROSITE" id="PS51330">
    <property type="entry name" value="DHFR_2"/>
    <property type="match status" value="1"/>
</dbReference>
<evidence type="ECO:0000313" key="11">
    <source>
        <dbReference type="Proteomes" id="UP000540412"/>
    </source>
</evidence>
<evidence type="ECO:0000256" key="2">
    <source>
        <dbReference type="ARBA" id="ARBA00009539"/>
    </source>
</evidence>
<dbReference type="GO" id="GO:0004146">
    <property type="term" value="F:dihydrofolate reductase activity"/>
    <property type="evidence" value="ECO:0007669"/>
    <property type="project" value="UniProtKB-EC"/>
</dbReference>
<comment type="pathway">
    <text evidence="1 7">Cofactor biosynthesis; tetrahydrofolate biosynthesis; 5,6,7,8-tetrahydrofolate from 7,8-dihydrofolate: step 1/1.</text>
</comment>
<feature type="domain" description="DHFR" evidence="9">
    <location>
        <begin position="12"/>
        <end position="172"/>
    </location>
</feature>
<keyword evidence="11" id="KW-1185">Reference proteome</keyword>
<dbReference type="GO" id="GO:0050661">
    <property type="term" value="F:NADP binding"/>
    <property type="evidence" value="ECO:0007669"/>
    <property type="project" value="InterPro"/>
</dbReference>
<dbReference type="EC" id="1.5.1.3" evidence="3 7"/>